<proteinExistence type="inferred from homology"/>
<feature type="domain" description="FAD-binding PCMH-type" evidence="5">
    <location>
        <begin position="71"/>
        <end position="320"/>
    </location>
</feature>
<dbReference type="InterPro" id="IPR036318">
    <property type="entry name" value="FAD-bd_PCMH-like_sf"/>
</dbReference>
<evidence type="ECO:0000256" key="3">
    <source>
        <dbReference type="ARBA" id="ARBA00022827"/>
    </source>
</evidence>
<dbReference type="Gene3D" id="3.30.465.10">
    <property type="match status" value="1"/>
</dbReference>
<keyword evidence="4" id="KW-0560">Oxidoreductase</keyword>
<evidence type="ECO:0000256" key="2">
    <source>
        <dbReference type="ARBA" id="ARBA00022630"/>
    </source>
</evidence>
<dbReference type="PROSITE" id="PS51387">
    <property type="entry name" value="FAD_PCMH"/>
    <property type="match status" value="1"/>
</dbReference>
<dbReference type="PANTHER" id="PTHR42973:SF53">
    <property type="entry name" value="FAD-BINDING PCMH-TYPE DOMAIN-CONTAINING PROTEIN-RELATED"/>
    <property type="match status" value="1"/>
</dbReference>
<keyword evidence="2" id="KW-0285">Flavoprotein</keyword>
<comment type="caution">
    <text evidence="6">The sequence shown here is derived from an EMBL/GenBank/DDBJ whole genome shotgun (WGS) entry which is preliminary data.</text>
</comment>
<keyword evidence="3" id="KW-0274">FAD</keyword>
<evidence type="ECO:0000259" key="5">
    <source>
        <dbReference type="PROSITE" id="PS51387"/>
    </source>
</evidence>
<sequence>MSPSLLHLNSHPLIIIYLIYIRAFNPPSTVQNTTGIPPCSALAHVSLSSGLILPNSSNYESIVENYWYANGRLRPWCFVQPQTTQEVAATIRALSHTHSKTSDHVQEWQIAVCSGGHFYSYSNNIKAGVTIDLRMMNHSSYNAKTGLASVGPGARWRDVYCSLSDNFNVTVTGDRNGGVGVGGFLLGDGISSYIGRKGFACDTVINFEVVLSNGKTVSENAHKNRNIGRALKRAVSTLASLHPEPSHIDEVVDPVVEFAERTKDEGDAQAEHLATLYTPDAGTNPEPTPSLSKMPLNTTFSSNLGASTFVLRFFFQTLPSWISAISQYAGGNMLNLQHIPSNAKIWNGGVMLKNSSDVALSTARTELYAMTKQLKEYVERESALCGDPLGSYGRENVRFMREVARRYDPEGFWQRRVPGGV</sequence>
<dbReference type="GO" id="GO:0071949">
    <property type="term" value="F:FAD binding"/>
    <property type="evidence" value="ECO:0007669"/>
    <property type="project" value="InterPro"/>
</dbReference>
<dbReference type="EMBL" id="ML993879">
    <property type="protein sequence ID" value="KAF2204326.1"/>
    <property type="molecule type" value="Genomic_DNA"/>
</dbReference>
<evidence type="ECO:0000256" key="1">
    <source>
        <dbReference type="ARBA" id="ARBA00005466"/>
    </source>
</evidence>
<accession>A0A9P4JTX7</accession>
<dbReference type="Proteomes" id="UP000799536">
    <property type="component" value="Unassembled WGS sequence"/>
</dbReference>
<dbReference type="SUPFAM" id="SSF56176">
    <property type="entry name" value="FAD-binding/transporter-associated domain-like"/>
    <property type="match status" value="1"/>
</dbReference>
<dbReference type="AlphaFoldDB" id="A0A9P4JTX7"/>
<organism evidence="6 7">
    <name type="scientific">Delitschia confertaspora ATCC 74209</name>
    <dbReference type="NCBI Taxonomy" id="1513339"/>
    <lineage>
        <taxon>Eukaryota</taxon>
        <taxon>Fungi</taxon>
        <taxon>Dikarya</taxon>
        <taxon>Ascomycota</taxon>
        <taxon>Pezizomycotina</taxon>
        <taxon>Dothideomycetes</taxon>
        <taxon>Pleosporomycetidae</taxon>
        <taxon>Pleosporales</taxon>
        <taxon>Delitschiaceae</taxon>
        <taxon>Delitschia</taxon>
    </lineage>
</organism>
<evidence type="ECO:0000313" key="6">
    <source>
        <dbReference type="EMBL" id="KAF2204326.1"/>
    </source>
</evidence>
<gene>
    <name evidence="6" type="ORF">GQ43DRAFT_446814</name>
</gene>
<evidence type="ECO:0000313" key="7">
    <source>
        <dbReference type="Proteomes" id="UP000799536"/>
    </source>
</evidence>
<dbReference type="Pfam" id="PF01565">
    <property type="entry name" value="FAD_binding_4"/>
    <property type="match status" value="1"/>
</dbReference>
<dbReference type="PANTHER" id="PTHR42973">
    <property type="entry name" value="BINDING OXIDOREDUCTASE, PUTATIVE (AFU_ORTHOLOGUE AFUA_1G17690)-RELATED"/>
    <property type="match status" value="1"/>
</dbReference>
<protein>
    <submittedName>
        <fullName evidence="6">FAD-binding domain-containing protein</fullName>
    </submittedName>
</protein>
<dbReference type="InterPro" id="IPR006094">
    <property type="entry name" value="Oxid_FAD_bind_N"/>
</dbReference>
<comment type="similarity">
    <text evidence="1">Belongs to the oxygen-dependent FAD-linked oxidoreductase family.</text>
</comment>
<dbReference type="InterPro" id="IPR050416">
    <property type="entry name" value="FAD-linked_Oxidoreductase"/>
</dbReference>
<keyword evidence="7" id="KW-1185">Reference proteome</keyword>
<dbReference type="GO" id="GO:0016491">
    <property type="term" value="F:oxidoreductase activity"/>
    <property type="evidence" value="ECO:0007669"/>
    <property type="project" value="UniProtKB-KW"/>
</dbReference>
<dbReference type="InterPro" id="IPR016166">
    <property type="entry name" value="FAD-bd_PCMH"/>
</dbReference>
<evidence type="ECO:0000256" key="4">
    <source>
        <dbReference type="ARBA" id="ARBA00023002"/>
    </source>
</evidence>
<dbReference type="InterPro" id="IPR016169">
    <property type="entry name" value="FAD-bd_PCMH_sub2"/>
</dbReference>
<reference evidence="6" key="1">
    <citation type="journal article" date="2020" name="Stud. Mycol.">
        <title>101 Dothideomycetes genomes: a test case for predicting lifestyles and emergence of pathogens.</title>
        <authorList>
            <person name="Haridas S."/>
            <person name="Albert R."/>
            <person name="Binder M."/>
            <person name="Bloem J."/>
            <person name="Labutti K."/>
            <person name="Salamov A."/>
            <person name="Andreopoulos B."/>
            <person name="Baker S."/>
            <person name="Barry K."/>
            <person name="Bills G."/>
            <person name="Bluhm B."/>
            <person name="Cannon C."/>
            <person name="Castanera R."/>
            <person name="Culley D."/>
            <person name="Daum C."/>
            <person name="Ezra D."/>
            <person name="Gonzalez J."/>
            <person name="Henrissat B."/>
            <person name="Kuo A."/>
            <person name="Liang C."/>
            <person name="Lipzen A."/>
            <person name="Lutzoni F."/>
            <person name="Magnuson J."/>
            <person name="Mondo S."/>
            <person name="Nolan M."/>
            <person name="Ohm R."/>
            <person name="Pangilinan J."/>
            <person name="Park H.-J."/>
            <person name="Ramirez L."/>
            <person name="Alfaro M."/>
            <person name="Sun H."/>
            <person name="Tritt A."/>
            <person name="Yoshinaga Y."/>
            <person name="Zwiers L.-H."/>
            <person name="Turgeon B."/>
            <person name="Goodwin S."/>
            <person name="Spatafora J."/>
            <person name="Crous P."/>
            <person name="Grigoriev I."/>
        </authorList>
    </citation>
    <scope>NUCLEOTIDE SEQUENCE</scope>
    <source>
        <strain evidence="6">ATCC 74209</strain>
    </source>
</reference>
<name>A0A9P4JTX7_9PLEO</name>
<dbReference type="OrthoDB" id="2151789at2759"/>